<evidence type="ECO:0000313" key="4">
    <source>
        <dbReference type="EMBL" id="MFC0410837.1"/>
    </source>
</evidence>
<sequence>MKLSARNQIKGRIVAVEKGQTTGHVRIDIGNGTVVTASITNTAIDDLALAVGDEAYAVIKASDVMVGKD</sequence>
<protein>
    <submittedName>
        <fullName evidence="4">Molybdopterin-binding protein</fullName>
    </submittedName>
</protein>
<dbReference type="NCBIfam" id="TIGR00638">
    <property type="entry name" value="Mop"/>
    <property type="match status" value="1"/>
</dbReference>
<dbReference type="RefSeq" id="WP_377046591.1">
    <property type="nucleotide sequence ID" value="NZ_JBHLUN010000017.1"/>
</dbReference>
<accession>A0ABV6JZT7</accession>
<evidence type="ECO:0000256" key="2">
    <source>
        <dbReference type="PROSITE-ProRule" id="PRU01213"/>
    </source>
</evidence>
<proteinExistence type="predicted"/>
<feature type="domain" description="Mop" evidence="3">
    <location>
        <begin position="2"/>
        <end position="68"/>
    </location>
</feature>
<name>A0ABV6JZT7_9PROT</name>
<evidence type="ECO:0000313" key="5">
    <source>
        <dbReference type="Proteomes" id="UP001589865"/>
    </source>
</evidence>
<gene>
    <name evidence="4" type="ORF">ACFFGY_21520</name>
</gene>
<reference evidence="4 5" key="1">
    <citation type="submission" date="2024-09" db="EMBL/GenBank/DDBJ databases">
        <authorList>
            <person name="Sun Q."/>
            <person name="Mori K."/>
        </authorList>
    </citation>
    <scope>NUCLEOTIDE SEQUENCE [LARGE SCALE GENOMIC DNA]</scope>
    <source>
        <strain evidence="4 5">TBRC 5777</strain>
    </source>
</reference>
<dbReference type="Gene3D" id="2.40.50.100">
    <property type="match status" value="1"/>
</dbReference>
<comment type="caution">
    <text evidence="4">The sequence shown here is derived from an EMBL/GenBank/DDBJ whole genome shotgun (WGS) entry which is preliminary data.</text>
</comment>
<dbReference type="SUPFAM" id="SSF50331">
    <property type="entry name" value="MOP-like"/>
    <property type="match status" value="1"/>
</dbReference>
<dbReference type="PROSITE" id="PS51866">
    <property type="entry name" value="MOP"/>
    <property type="match status" value="1"/>
</dbReference>
<keyword evidence="1 2" id="KW-0500">Molybdenum</keyword>
<dbReference type="InterPro" id="IPR008995">
    <property type="entry name" value="Mo/tungstate-bd_C_term_dom"/>
</dbReference>
<evidence type="ECO:0000256" key="1">
    <source>
        <dbReference type="ARBA" id="ARBA00022505"/>
    </source>
</evidence>
<dbReference type="EMBL" id="JBHLUN010000017">
    <property type="protein sequence ID" value="MFC0410837.1"/>
    <property type="molecule type" value="Genomic_DNA"/>
</dbReference>
<evidence type="ECO:0000259" key="3">
    <source>
        <dbReference type="PROSITE" id="PS51866"/>
    </source>
</evidence>
<dbReference type="InterPro" id="IPR004606">
    <property type="entry name" value="Mop_domain"/>
</dbReference>
<dbReference type="Proteomes" id="UP001589865">
    <property type="component" value="Unassembled WGS sequence"/>
</dbReference>
<dbReference type="Pfam" id="PF03459">
    <property type="entry name" value="TOBE"/>
    <property type="match status" value="1"/>
</dbReference>
<organism evidence="4 5">
    <name type="scientific">Roseomonas elaeocarpi</name>
    <dbReference type="NCBI Taxonomy" id="907779"/>
    <lineage>
        <taxon>Bacteria</taxon>
        <taxon>Pseudomonadati</taxon>
        <taxon>Pseudomonadota</taxon>
        <taxon>Alphaproteobacteria</taxon>
        <taxon>Acetobacterales</taxon>
        <taxon>Roseomonadaceae</taxon>
        <taxon>Roseomonas</taxon>
    </lineage>
</organism>
<keyword evidence="5" id="KW-1185">Reference proteome</keyword>
<dbReference type="InterPro" id="IPR005116">
    <property type="entry name" value="Transp-assoc_OB_typ1"/>
</dbReference>